<dbReference type="AlphaFoldDB" id="A0A6J5ZW88"/>
<dbReference type="InterPro" id="IPR036569">
    <property type="entry name" value="RpiB_LacA_LacB_sf"/>
</dbReference>
<dbReference type="NCBIfam" id="TIGR00689">
    <property type="entry name" value="rpiB_lacA_lacB"/>
    <property type="match status" value="1"/>
</dbReference>
<gene>
    <name evidence="3" type="ORF">UFOPK3522_01432</name>
</gene>
<dbReference type="InterPro" id="IPR003500">
    <property type="entry name" value="RpiB_LacA_LacB"/>
</dbReference>
<protein>
    <submittedName>
        <fullName evidence="3">Unannotated protein</fullName>
    </submittedName>
</protein>
<proteinExistence type="inferred from homology"/>
<reference evidence="3" key="1">
    <citation type="submission" date="2020-05" db="EMBL/GenBank/DDBJ databases">
        <authorList>
            <person name="Chiriac C."/>
            <person name="Salcher M."/>
            <person name="Ghai R."/>
            <person name="Kavagutti S V."/>
        </authorList>
    </citation>
    <scope>NUCLEOTIDE SEQUENCE</scope>
</reference>
<organism evidence="3">
    <name type="scientific">freshwater metagenome</name>
    <dbReference type="NCBI Taxonomy" id="449393"/>
    <lineage>
        <taxon>unclassified sequences</taxon>
        <taxon>metagenomes</taxon>
        <taxon>ecological metagenomes</taxon>
    </lineage>
</organism>
<dbReference type="Gene3D" id="3.40.1400.10">
    <property type="entry name" value="Sugar-phosphate isomerase, RpiB/LacA/LacB"/>
    <property type="match status" value="1"/>
</dbReference>
<dbReference type="EMBL" id="CAESAO010000159">
    <property type="protein sequence ID" value="CAB4346651.1"/>
    <property type="molecule type" value="Genomic_DNA"/>
</dbReference>
<dbReference type="GO" id="GO:0005975">
    <property type="term" value="P:carbohydrate metabolic process"/>
    <property type="evidence" value="ECO:0007669"/>
    <property type="project" value="InterPro"/>
</dbReference>
<dbReference type="SUPFAM" id="SSF89623">
    <property type="entry name" value="Ribose/Galactose isomerase RpiB/AlsB"/>
    <property type="match status" value="1"/>
</dbReference>
<evidence type="ECO:0000256" key="1">
    <source>
        <dbReference type="ARBA" id="ARBA00008754"/>
    </source>
</evidence>
<dbReference type="PANTHER" id="PTHR43732:SF1">
    <property type="entry name" value="RIBOSE 5-PHOSPHATE ISOMERASE"/>
    <property type="match status" value="1"/>
</dbReference>
<dbReference type="InterPro" id="IPR051812">
    <property type="entry name" value="SPI_LacAB/RpiB"/>
</dbReference>
<dbReference type="Pfam" id="PF02502">
    <property type="entry name" value="LacAB_rpiB"/>
    <property type="match status" value="1"/>
</dbReference>
<sequence>MRRLQSGRFTEWLCKFEKNPLGSGTMIFAVGVDHAGAPLHDVACSTLIELGHEVLDLGQCDDYPDMALQMGKVIDAGDAERGILACGSGAGIAVAASKLPGIRAQTIHDTYTAHQAVEHDAVNVLCIGGRVIGSEVARELVRTFAEAEVSDEPRHLRRRAKVELLELEGLDANLEGDS</sequence>
<dbReference type="GO" id="GO:0016853">
    <property type="term" value="F:isomerase activity"/>
    <property type="evidence" value="ECO:0007669"/>
    <property type="project" value="UniProtKB-KW"/>
</dbReference>
<comment type="similarity">
    <text evidence="1">Belongs to the LacAB/RpiB family.</text>
</comment>
<evidence type="ECO:0000313" key="3">
    <source>
        <dbReference type="EMBL" id="CAB4346651.1"/>
    </source>
</evidence>
<keyword evidence="2" id="KW-0413">Isomerase</keyword>
<name>A0A6J5ZW88_9ZZZZ</name>
<evidence type="ECO:0000256" key="2">
    <source>
        <dbReference type="ARBA" id="ARBA00023235"/>
    </source>
</evidence>
<accession>A0A6J5ZW88</accession>
<dbReference type="PANTHER" id="PTHR43732">
    <property type="entry name" value="RIBOSE 5-PHOSPHATE ISOMERASE-RELATED"/>
    <property type="match status" value="1"/>
</dbReference>